<evidence type="ECO:0000313" key="2">
    <source>
        <dbReference type="Proteomes" id="UP000001055"/>
    </source>
</evidence>
<dbReference type="GeneID" id="5974354"/>
<organism evidence="1 2">
    <name type="scientific">Phaeosphaeria nodorum (strain SN15 / ATCC MYA-4574 / FGSC 10173)</name>
    <name type="common">Glume blotch fungus</name>
    <name type="synonym">Parastagonospora nodorum</name>
    <dbReference type="NCBI Taxonomy" id="321614"/>
    <lineage>
        <taxon>Eukaryota</taxon>
        <taxon>Fungi</taxon>
        <taxon>Dikarya</taxon>
        <taxon>Ascomycota</taxon>
        <taxon>Pezizomycotina</taxon>
        <taxon>Dothideomycetes</taxon>
        <taxon>Pleosporomycetidae</taxon>
        <taxon>Pleosporales</taxon>
        <taxon>Pleosporineae</taxon>
        <taxon>Phaeosphaeriaceae</taxon>
        <taxon>Parastagonospora</taxon>
    </lineage>
</organism>
<dbReference type="SUPFAM" id="SSF81383">
    <property type="entry name" value="F-box domain"/>
    <property type="match status" value="1"/>
</dbReference>
<dbReference type="InParanoid" id="Q0UMA2"/>
<gene>
    <name evidence="1" type="ORF">SNOG_07112</name>
</gene>
<name>Q0UMA2_PHANO</name>
<protein>
    <recommendedName>
        <fullName evidence="3">F-box domain-containing protein</fullName>
    </recommendedName>
</protein>
<dbReference type="EMBL" id="CH445334">
    <property type="protein sequence ID" value="EAT85763.2"/>
    <property type="molecule type" value="Genomic_DNA"/>
</dbReference>
<evidence type="ECO:0000313" key="1">
    <source>
        <dbReference type="EMBL" id="EAT85763.2"/>
    </source>
</evidence>
<dbReference type="InterPro" id="IPR036047">
    <property type="entry name" value="F-box-like_dom_sf"/>
</dbReference>
<dbReference type="RefSeq" id="XP_001797464.1">
    <property type="nucleotide sequence ID" value="XM_001797412.1"/>
</dbReference>
<accession>Q0UMA2</accession>
<evidence type="ECO:0008006" key="3">
    <source>
        <dbReference type="Google" id="ProtNLM"/>
    </source>
</evidence>
<sequence length="454" mass="51928">MARDPPSQSAAFNALPIELNQAIARELDTDQDIARYAFVCRSTNNAVNADKGSFWRAKFREKYAFKEGRSNTELRSIYQVRSKHLRRGVVYPFYRGHNRREVDAILVLKDLIVESFQGSFGIDEFGRPRCKNHTVLRNFVLDSKILLNGRRAPPARNEPDSVHPMLAAVKLMCSHFLFELEDANHQVFALEESQRVVYMATNKAPLYSGPSLSEINMDWVLHCLNFFRDHMMNEAAATLYDAVSELSPMQKPSAWQEPLRNGSYTLGSHWKGTYSFLDVPEITKLRKMSSDEDAEAFFCDKNVDEGKIQLDFVEGAQLRWPNIFEKRLHSLRNTVEPQGRAKPKGEPGSENVQFTGTGVDLEDDFNAIGWLNPLPPQHGIPGWQRITFMKHFMDDFDQVEQDNLWAYEGVVLPGGRIILGRWCRQNDYNGPFILWAVDEPDLEEEEEGEGSSES</sequence>
<reference evidence="2" key="1">
    <citation type="journal article" date="2007" name="Plant Cell">
        <title>Dothideomycete-plant interactions illuminated by genome sequencing and EST analysis of the wheat pathogen Stagonospora nodorum.</title>
        <authorList>
            <person name="Hane J.K."/>
            <person name="Lowe R.G."/>
            <person name="Solomon P.S."/>
            <person name="Tan K.C."/>
            <person name="Schoch C.L."/>
            <person name="Spatafora J.W."/>
            <person name="Crous P.W."/>
            <person name="Kodira C."/>
            <person name="Birren B.W."/>
            <person name="Galagan J.E."/>
            <person name="Torriani S.F."/>
            <person name="McDonald B.A."/>
            <person name="Oliver R.P."/>
        </authorList>
    </citation>
    <scope>NUCLEOTIDE SEQUENCE [LARGE SCALE GENOMIC DNA]</scope>
    <source>
        <strain evidence="2">SN15 / ATCC MYA-4574 / FGSC 10173</strain>
    </source>
</reference>
<dbReference type="Proteomes" id="UP000001055">
    <property type="component" value="Unassembled WGS sequence"/>
</dbReference>
<proteinExistence type="predicted"/>
<dbReference type="KEGG" id="pno:SNOG_07112"/>
<dbReference type="VEuPathDB" id="FungiDB:JI435_071120"/>
<dbReference type="AlphaFoldDB" id="Q0UMA2"/>
<dbReference type="STRING" id="321614.Q0UMA2"/>